<gene>
    <name evidence="1" type="ORF">DHW03_18170</name>
</gene>
<sequence>MKAILYILTIIVTGFNYSVLAQSVSPISIAQVNGTEAIAKLREARFTFNKASMSSRKTNLSSLPQSEYIFDKPGMHAVSFEGVKFVLKDQKVVSINGMTASDEVLAVITEKLLTLDRLQYFYSEKSNQEYLNAVKSNSYIFHADRLFFAALKILGTTVKDIAAIAKPEISTTQLALGIAKLPKPNIDQTIMLKDFQNNSIIAK</sequence>
<accession>A0A317EIQ0</accession>
<comment type="caution">
    <text evidence="1">The sequence shown here is derived from an EMBL/GenBank/DDBJ whole genome shotgun (WGS) entry which is preliminary data.</text>
</comment>
<keyword evidence="2" id="KW-1185">Reference proteome</keyword>
<evidence type="ECO:0000313" key="1">
    <source>
        <dbReference type="EMBL" id="PWS25979.1"/>
    </source>
</evidence>
<dbReference type="EMBL" id="QGNZ01000005">
    <property type="protein sequence ID" value="PWS25979.1"/>
    <property type="molecule type" value="Genomic_DNA"/>
</dbReference>
<reference evidence="1 2" key="1">
    <citation type="submission" date="2018-05" db="EMBL/GenBank/DDBJ databases">
        <title>Pedobacter paludis sp. nov., isolated from wetland soil.</title>
        <authorList>
            <person name="Zhang Y."/>
            <person name="Wang G."/>
        </authorList>
    </citation>
    <scope>NUCLEOTIDE SEQUENCE [LARGE SCALE GENOMIC DNA]</scope>
    <source>
        <strain evidence="1 2">KCTC22721</strain>
    </source>
</reference>
<dbReference type="OrthoDB" id="762409at2"/>
<proteinExistence type="predicted"/>
<name>A0A317EIQ0_9SPHI</name>
<organism evidence="1 2">
    <name type="scientific">Pedobacter yonginense</name>
    <dbReference type="NCBI Taxonomy" id="651869"/>
    <lineage>
        <taxon>Bacteria</taxon>
        <taxon>Pseudomonadati</taxon>
        <taxon>Bacteroidota</taxon>
        <taxon>Sphingobacteriia</taxon>
        <taxon>Sphingobacteriales</taxon>
        <taxon>Sphingobacteriaceae</taxon>
        <taxon>Pedobacter</taxon>
    </lineage>
</organism>
<evidence type="ECO:0000313" key="2">
    <source>
        <dbReference type="Proteomes" id="UP000245379"/>
    </source>
</evidence>
<dbReference type="RefSeq" id="WP_109927280.1">
    <property type="nucleotide sequence ID" value="NZ_QGNZ01000005.1"/>
</dbReference>
<dbReference type="Proteomes" id="UP000245379">
    <property type="component" value="Unassembled WGS sequence"/>
</dbReference>
<dbReference type="AlphaFoldDB" id="A0A317EIQ0"/>
<protein>
    <submittedName>
        <fullName evidence="1">Uncharacterized protein</fullName>
    </submittedName>
</protein>